<feature type="region of interest" description="Disordered" evidence="1">
    <location>
        <begin position="1"/>
        <end position="20"/>
    </location>
</feature>
<gene>
    <name evidence="2" type="ORF">OVN521_LOCUS48917</name>
</gene>
<keyword evidence="3" id="KW-1185">Reference proteome</keyword>
<reference evidence="2" key="1">
    <citation type="submission" date="2021-02" db="EMBL/GenBank/DDBJ databases">
        <authorList>
            <person name="Nowell W R."/>
        </authorList>
    </citation>
    <scope>NUCLEOTIDE SEQUENCE</scope>
</reference>
<protein>
    <submittedName>
        <fullName evidence="2">Uncharacterized protein</fullName>
    </submittedName>
</protein>
<comment type="caution">
    <text evidence="2">The sequence shown here is derived from an EMBL/GenBank/DDBJ whole genome shotgun (WGS) entry which is preliminary data.</text>
</comment>
<evidence type="ECO:0000256" key="1">
    <source>
        <dbReference type="SAM" id="MobiDB-lite"/>
    </source>
</evidence>
<sequence length="48" mass="5192">PKPIPPVQQPLASWEDEFEPSDVATTVVEATLAEDHDYSVPASSQKSP</sequence>
<feature type="non-terminal residue" evidence="2">
    <location>
        <position position="1"/>
    </location>
</feature>
<evidence type="ECO:0000313" key="2">
    <source>
        <dbReference type="EMBL" id="CAF4716329.1"/>
    </source>
</evidence>
<proteinExistence type="predicted"/>
<dbReference type="AlphaFoldDB" id="A0A821J8Y2"/>
<dbReference type="EMBL" id="CAJOBG010104485">
    <property type="protein sequence ID" value="CAF4716329.1"/>
    <property type="molecule type" value="Genomic_DNA"/>
</dbReference>
<feature type="non-terminal residue" evidence="2">
    <location>
        <position position="48"/>
    </location>
</feature>
<dbReference type="Proteomes" id="UP000663866">
    <property type="component" value="Unassembled WGS sequence"/>
</dbReference>
<accession>A0A821J8Y2</accession>
<evidence type="ECO:0000313" key="3">
    <source>
        <dbReference type="Proteomes" id="UP000663866"/>
    </source>
</evidence>
<name>A0A821J8Y2_9BILA</name>
<organism evidence="2 3">
    <name type="scientific">Rotaria magnacalcarata</name>
    <dbReference type="NCBI Taxonomy" id="392030"/>
    <lineage>
        <taxon>Eukaryota</taxon>
        <taxon>Metazoa</taxon>
        <taxon>Spiralia</taxon>
        <taxon>Gnathifera</taxon>
        <taxon>Rotifera</taxon>
        <taxon>Eurotatoria</taxon>
        <taxon>Bdelloidea</taxon>
        <taxon>Philodinida</taxon>
        <taxon>Philodinidae</taxon>
        <taxon>Rotaria</taxon>
    </lineage>
</organism>